<evidence type="ECO:0000313" key="1">
    <source>
        <dbReference type="EMBL" id="CPV65939.1"/>
    </source>
</evidence>
<accession>A0A0U0ZSM2</accession>
<protein>
    <submittedName>
        <fullName evidence="1">Uncharacterized protein</fullName>
    </submittedName>
</protein>
<dbReference type="Proteomes" id="UP000045782">
    <property type="component" value="Unassembled WGS sequence"/>
</dbReference>
<proteinExistence type="predicted"/>
<dbReference type="AlphaFoldDB" id="A0A0U0ZSM2"/>
<sequence length="139" mass="15249">MNSAHRAALASELRPDGNRIRYDVADVEPFVDPATGLSPHYIEESVNVYLRLDDKGQKWIVDSQALDCALESDYEDGPLNQECPCSSEGACEAIRKYAAANVELPDAEELMIMLAEALQYTAKQIDQGWELTKAGSANA</sequence>
<evidence type="ECO:0000313" key="2">
    <source>
        <dbReference type="Proteomes" id="UP000045782"/>
    </source>
</evidence>
<reference evidence="1 2" key="1">
    <citation type="submission" date="2015-03" db="EMBL/GenBank/DDBJ databases">
        <authorList>
            <person name="Murphy D."/>
        </authorList>
    </citation>
    <scope>NUCLEOTIDE SEQUENCE [LARGE SCALE GENOMIC DNA]</scope>
    <source>
        <strain evidence="1 2">PAP088</strain>
    </source>
</reference>
<dbReference type="EMBL" id="CSWP01000009">
    <property type="protein sequence ID" value="CPV65939.1"/>
    <property type="molecule type" value="Genomic_DNA"/>
</dbReference>
<dbReference type="RefSeq" id="WP_052618951.1">
    <property type="nucleotide sequence ID" value="NZ_CSWP01000009.1"/>
</dbReference>
<gene>
    <name evidence="1" type="ORF">ERS075579_03908</name>
</gene>
<name>A0A0U0ZSM2_9MYCO</name>
<organism evidence="1 2">
    <name type="scientific">Mycobacteroides abscessus</name>
    <dbReference type="NCBI Taxonomy" id="36809"/>
    <lineage>
        <taxon>Bacteria</taxon>
        <taxon>Bacillati</taxon>
        <taxon>Actinomycetota</taxon>
        <taxon>Actinomycetes</taxon>
        <taxon>Mycobacteriales</taxon>
        <taxon>Mycobacteriaceae</taxon>
        <taxon>Mycobacteroides</taxon>
    </lineage>
</organism>